<evidence type="ECO:0000313" key="1">
    <source>
        <dbReference type="EMBL" id="KUG19359.1"/>
    </source>
</evidence>
<sequence>MGQSRQESPQIPISGYSICMIVVTCDIWRDISYDSVAGTL</sequence>
<gene>
    <name evidence="1" type="ORF">ASZ90_010930</name>
</gene>
<accession>A0A0W8FEP9</accession>
<name>A0A0W8FEP9_9ZZZZ</name>
<organism evidence="1">
    <name type="scientific">hydrocarbon metagenome</name>
    <dbReference type="NCBI Taxonomy" id="938273"/>
    <lineage>
        <taxon>unclassified sequences</taxon>
        <taxon>metagenomes</taxon>
        <taxon>ecological metagenomes</taxon>
    </lineage>
</organism>
<protein>
    <submittedName>
        <fullName evidence="1">Uncharacterized protein</fullName>
    </submittedName>
</protein>
<proteinExistence type="predicted"/>
<dbReference type="EMBL" id="LNQE01001298">
    <property type="protein sequence ID" value="KUG19359.1"/>
    <property type="molecule type" value="Genomic_DNA"/>
</dbReference>
<reference evidence="1" key="1">
    <citation type="journal article" date="2015" name="Proc. Natl. Acad. Sci. U.S.A.">
        <title>Networks of energetic and metabolic interactions define dynamics in microbial communities.</title>
        <authorList>
            <person name="Embree M."/>
            <person name="Liu J.K."/>
            <person name="Al-Bassam M.M."/>
            <person name="Zengler K."/>
        </authorList>
    </citation>
    <scope>NUCLEOTIDE SEQUENCE</scope>
</reference>
<comment type="caution">
    <text evidence="1">The sequence shown here is derived from an EMBL/GenBank/DDBJ whole genome shotgun (WGS) entry which is preliminary data.</text>
</comment>
<dbReference type="AlphaFoldDB" id="A0A0W8FEP9"/>